<dbReference type="GO" id="GO:0032259">
    <property type="term" value="P:methylation"/>
    <property type="evidence" value="ECO:0007669"/>
    <property type="project" value="UniProtKB-KW"/>
</dbReference>
<evidence type="ECO:0000313" key="2">
    <source>
        <dbReference type="EMBL" id="MBB5236098.1"/>
    </source>
</evidence>
<keyword evidence="3" id="KW-1185">Reference proteome</keyword>
<dbReference type="Gene3D" id="3.40.50.150">
    <property type="entry name" value="Vaccinia Virus protein VP39"/>
    <property type="match status" value="1"/>
</dbReference>
<dbReference type="Proteomes" id="UP000525389">
    <property type="component" value="Unassembled WGS sequence"/>
</dbReference>
<evidence type="ECO:0000259" key="1">
    <source>
        <dbReference type="Pfam" id="PF08241"/>
    </source>
</evidence>
<dbReference type="InterPro" id="IPR029063">
    <property type="entry name" value="SAM-dependent_MTases_sf"/>
</dbReference>
<organism evidence="2 3">
    <name type="scientific">Deinococcus budaensis</name>
    <dbReference type="NCBI Taxonomy" id="1665626"/>
    <lineage>
        <taxon>Bacteria</taxon>
        <taxon>Thermotogati</taxon>
        <taxon>Deinococcota</taxon>
        <taxon>Deinococci</taxon>
        <taxon>Deinococcales</taxon>
        <taxon>Deinococcaceae</taxon>
        <taxon>Deinococcus</taxon>
    </lineage>
</organism>
<sequence length="272" mass="30010">MDEAALNGIGAYYGQDREHLRLSRGSNQLEFERTQELVSRWLPSPPATVLDVGGGTGPYARWLLSRGYAVHLLDVVPLHIERVRADPSLDALASANVGDARALPYPDASADAALLLGPLYHLTRREDRLLALREVRRCLKPGGVLLAACITRTASTLDGLLAGLDADERFRQMRDQTLESGLHDPPDAAQGWFTRAYFHRPEELRQELEEAGFSGVRLYAIEGLGNLVPDFEARWNDPEQRGRLLDAVRRTEEDPSLFGISAHLLAVGSNPA</sequence>
<dbReference type="RefSeq" id="WP_184031760.1">
    <property type="nucleotide sequence ID" value="NZ_JACHFN010000020.1"/>
</dbReference>
<proteinExistence type="predicted"/>
<dbReference type="SUPFAM" id="SSF53335">
    <property type="entry name" value="S-adenosyl-L-methionine-dependent methyltransferases"/>
    <property type="match status" value="1"/>
</dbReference>
<dbReference type="CDD" id="cd02440">
    <property type="entry name" value="AdoMet_MTases"/>
    <property type="match status" value="1"/>
</dbReference>
<protein>
    <submittedName>
        <fullName evidence="2">Ubiquinone/menaquinone biosynthesis C-methylase UbiE</fullName>
    </submittedName>
</protein>
<dbReference type="PANTHER" id="PTHR43591">
    <property type="entry name" value="METHYLTRANSFERASE"/>
    <property type="match status" value="1"/>
</dbReference>
<feature type="domain" description="Methyltransferase type 11" evidence="1">
    <location>
        <begin position="50"/>
        <end position="146"/>
    </location>
</feature>
<name>A0A7W8GIH2_9DEIO</name>
<accession>A0A7W8GIH2</accession>
<reference evidence="2 3" key="1">
    <citation type="submission" date="2020-08" db="EMBL/GenBank/DDBJ databases">
        <title>Genomic Encyclopedia of Type Strains, Phase IV (KMG-IV): sequencing the most valuable type-strain genomes for metagenomic binning, comparative biology and taxonomic classification.</title>
        <authorList>
            <person name="Goeker M."/>
        </authorList>
    </citation>
    <scope>NUCLEOTIDE SEQUENCE [LARGE SCALE GENOMIC DNA]</scope>
    <source>
        <strain evidence="2 3">DSM 101791</strain>
    </source>
</reference>
<keyword evidence="2" id="KW-0489">Methyltransferase</keyword>
<dbReference type="InterPro" id="IPR013216">
    <property type="entry name" value="Methyltransf_11"/>
</dbReference>
<evidence type="ECO:0000313" key="3">
    <source>
        <dbReference type="Proteomes" id="UP000525389"/>
    </source>
</evidence>
<dbReference type="EMBL" id="JACHFN010000020">
    <property type="protein sequence ID" value="MBB5236098.1"/>
    <property type="molecule type" value="Genomic_DNA"/>
</dbReference>
<gene>
    <name evidence="2" type="ORF">HNQ09_003566</name>
</gene>
<dbReference type="AlphaFoldDB" id="A0A7W8GIH2"/>
<comment type="caution">
    <text evidence="2">The sequence shown here is derived from an EMBL/GenBank/DDBJ whole genome shotgun (WGS) entry which is preliminary data.</text>
</comment>
<keyword evidence="2" id="KW-0808">Transferase</keyword>
<keyword evidence="2" id="KW-0830">Ubiquinone</keyword>
<dbReference type="GO" id="GO:0008757">
    <property type="term" value="F:S-adenosylmethionine-dependent methyltransferase activity"/>
    <property type="evidence" value="ECO:0007669"/>
    <property type="project" value="InterPro"/>
</dbReference>
<dbReference type="PANTHER" id="PTHR43591:SF24">
    <property type="entry name" value="2-METHOXY-6-POLYPRENYL-1,4-BENZOQUINOL METHYLASE, MITOCHONDRIAL"/>
    <property type="match status" value="1"/>
</dbReference>
<dbReference type="Pfam" id="PF08241">
    <property type="entry name" value="Methyltransf_11"/>
    <property type="match status" value="1"/>
</dbReference>